<evidence type="ECO:0000256" key="1">
    <source>
        <dbReference type="ARBA" id="ARBA00022723"/>
    </source>
</evidence>
<dbReference type="Gene3D" id="2.60.120.10">
    <property type="entry name" value="Jelly Rolls"/>
    <property type="match status" value="2"/>
</dbReference>
<dbReference type="GO" id="GO:0004476">
    <property type="term" value="F:mannose-6-phosphate isomerase activity"/>
    <property type="evidence" value="ECO:0007669"/>
    <property type="project" value="InterPro"/>
</dbReference>
<dbReference type="PANTHER" id="PTHR42742">
    <property type="entry name" value="TRANSCRIPTIONAL REPRESSOR MPRA"/>
    <property type="match status" value="1"/>
</dbReference>
<dbReference type="RefSeq" id="WP_171651870.1">
    <property type="nucleotide sequence ID" value="NZ_WHOD01000049.1"/>
</dbReference>
<dbReference type="InterPro" id="IPR014710">
    <property type="entry name" value="RmlC-like_jellyroll"/>
</dbReference>
<comment type="caution">
    <text evidence="4">The sequence shown here is derived from an EMBL/GenBank/DDBJ whole genome shotgun (WGS) entry which is preliminary data.</text>
</comment>
<dbReference type="InterPro" id="IPR046457">
    <property type="entry name" value="PMI_typeI_cat"/>
</dbReference>
<sequence>MMPTFLKGALKEIAQSYISVWMLTAYQDRQIVLQKKVVNYSMSSSNHPLSEAPFKLLKNRVWRTYSGGKFLEEWQGTQQAEDTSFPEEWVASTVVAKNVGREHIREGLSLVSLGNRETLPLLDLILMEPEGFLGKSHVAKYGTQTAVLVKVLDASERLTIQVHPDRTFAMDVFESQFGKTEAWYVMGGRTIEGEEPYVLFGFKPGVTKESWRELFEQQDIDGMIHALHRIPVQEGDVFLVEGGIPHAIGSGCFLIEIQEPTDLTLRVERTTPKGNPVPDLACHQGIGFDRMLDCFHYESHSYEDARSKWKKDPVLLSENEGGKELVLIGKESTDRFRMHTIEVTGSFVTEGSGVFGIAIVISGSGTVSWADGEMQINQSDEIFMPAGLNTLSWNSNGADKLKVVLCYPPE</sequence>
<dbReference type="CDD" id="cd07010">
    <property type="entry name" value="cupin_PMI_type_I_N_bac"/>
    <property type="match status" value="1"/>
</dbReference>
<keyword evidence="2" id="KW-0862">Zinc</keyword>
<feature type="domain" description="Phosphomannose isomerase type I catalytic" evidence="3">
    <location>
        <begin position="121"/>
        <end position="169"/>
    </location>
</feature>
<evidence type="ECO:0000313" key="4">
    <source>
        <dbReference type="EMBL" id="NOU93674.1"/>
    </source>
</evidence>
<protein>
    <submittedName>
        <fullName evidence="4">Mannose-6-phosphate isomerase</fullName>
    </submittedName>
</protein>
<dbReference type="GO" id="GO:0008270">
    <property type="term" value="F:zinc ion binding"/>
    <property type="evidence" value="ECO:0007669"/>
    <property type="project" value="InterPro"/>
</dbReference>
<dbReference type="EMBL" id="WHOD01000049">
    <property type="protein sequence ID" value="NOU93674.1"/>
    <property type="molecule type" value="Genomic_DNA"/>
</dbReference>
<keyword evidence="1" id="KW-0479">Metal-binding</keyword>
<dbReference type="PANTHER" id="PTHR42742:SF3">
    <property type="entry name" value="FRUCTOKINASE"/>
    <property type="match status" value="1"/>
</dbReference>
<dbReference type="InterPro" id="IPR011051">
    <property type="entry name" value="RmlC_Cupin_sf"/>
</dbReference>
<keyword evidence="4" id="KW-0413">Isomerase</keyword>
<dbReference type="AlphaFoldDB" id="A0A972GSJ7"/>
<proteinExistence type="predicted"/>
<accession>A0A972GSJ7</accession>
<evidence type="ECO:0000313" key="5">
    <source>
        <dbReference type="Proteomes" id="UP000641588"/>
    </source>
</evidence>
<dbReference type="Pfam" id="PF20511">
    <property type="entry name" value="PMI_typeI_cat"/>
    <property type="match status" value="1"/>
</dbReference>
<dbReference type="InterPro" id="IPR051804">
    <property type="entry name" value="Carb_Metab_Reg_Kinase/Isom"/>
</dbReference>
<keyword evidence="5" id="KW-1185">Reference proteome</keyword>
<dbReference type="Proteomes" id="UP000641588">
    <property type="component" value="Unassembled WGS sequence"/>
</dbReference>
<evidence type="ECO:0000256" key="2">
    <source>
        <dbReference type="ARBA" id="ARBA00022833"/>
    </source>
</evidence>
<organism evidence="4 5">
    <name type="scientific">Paenibacillus foliorum</name>
    <dbReference type="NCBI Taxonomy" id="2654974"/>
    <lineage>
        <taxon>Bacteria</taxon>
        <taxon>Bacillati</taxon>
        <taxon>Bacillota</taxon>
        <taxon>Bacilli</taxon>
        <taxon>Bacillales</taxon>
        <taxon>Paenibacillaceae</taxon>
        <taxon>Paenibacillus</taxon>
    </lineage>
</organism>
<dbReference type="SUPFAM" id="SSF51182">
    <property type="entry name" value="RmlC-like cupins"/>
    <property type="match status" value="1"/>
</dbReference>
<evidence type="ECO:0000259" key="3">
    <source>
        <dbReference type="Pfam" id="PF20511"/>
    </source>
</evidence>
<gene>
    <name evidence="4" type="ORF">GC093_10630</name>
</gene>
<name>A0A972GSJ7_9BACL</name>
<reference evidence="4" key="1">
    <citation type="submission" date="2019-10" db="EMBL/GenBank/DDBJ databases">
        <title>Description of Paenibacillus glebae sp. nov.</title>
        <authorList>
            <person name="Carlier A."/>
            <person name="Qi S."/>
        </authorList>
    </citation>
    <scope>NUCLEOTIDE SEQUENCE</scope>
    <source>
        <strain evidence="4">LMG 31456</strain>
    </source>
</reference>